<evidence type="ECO:0000256" key="5">
    <source>
        <dbReference type="ARBA" id="ARBA00022692"/>
    </source>
</evidence>
<keyword evidence="4" id="KW-1003">Cell membrane</keyword>
<dbReference type="Proteomes" id="UP001607157">
    <property type="component" value="Unassembled WGS sequence"/>
</dbReference>
<protein>
    <submittedName>
        <fullName evidence="10">ABC transporter permease</fullName>
    </submittedName>
</protein>
<feature type="transmembrane region" description="Helical" evidence="8">
    <location>
        <begin position="79"/>
        <end position="98"/>
    </location>
</feature>
<dbReference type="EMBL" id="JBIHMM010000002">
    <property type="protein sequence ID" value="MFH0253702.1"/>
    <property type="molecule type" value="Genomic_DNA"/>
</dbReference>
<keyword evidence="3 8" id="KW-0813">Transport</keyword>
<feature type="domain" description="ABC transmembrane type-1" evidence="9">
    <location>
        <begin position="75"/>
        <end position="301"/>
    </location>
</feature>
<evidence type="ECO:0000256" key="1">
    <source>
        <dbReference type="ARBA" id="ARBA00004651"/>
    </source>
</evidence>
<dbReference type="CDD" id="cd06261">
    <property type="entry name" value="TM_PBP2"/>
    <property type="match status" value="1"/>
</dbReference>
<dbReference type="InterPro" id="IPR000515">
    <property type="entry name" value="MetI-like"/>
</dbReference>
<feature type="transmembrane region" description="Helical" evidence="8">
    <location>
        <begin position="179"/>
        <end position="199"/>
    </location>
</feature>
<dbReference type="RefSeq" id="WP_377171333.1">
    <property type="nucleotide sequence ID" value="NZ_JBHTJC010000002.1"/>
</dbReference>
<reference evidence="10 11" key="1">
    <citation type="submission" date="2024-10" db="EMBL/GenBank/DDBJ databases">
        <authorList>
            <person name="Yang X.-N."/>
        </authorList>
    </citation>
    <scope>NUCLEOTIDE SEQUENCE [LARGE SCALE GENOMIC DNA]</scope>
    <source>
        <strain evidence="10 11">CAU 1059</strain>
    </source>
</reference>
<evidence type="ECO:0000313" key="11">
    <source>
        <dbReference type="Proteomes" id="UP001607157"/>
    </source>
</evidence>
<evidence type="ECO:0000256" key="7">
    <source>
        <dbReference type="ARBA" id="ARBA00023136"/>
    </source>
</evidence>
<dbReference type="PROSITE" id="PS50928">
    <property type="entry name" value="ABC_TM1"/>
    <property type="match status" value="1"/>
</dbReference>
<evidence type="ECO:0000256" key="3">
    <source>
        <dbReference type="ARBA" id="ARBA00022448"/>
    </source>
</evidence>
<dbReference type="Gene3D" id="1.10.3720.10">
    <property type="entry name" value="MetI-like"/>
    <property type="match status" value="1"/>
</dbReference>
<gene>
    <name evidence="10" type="ORF">ACGRVM_07345</name>
</gene>
<evidence type="ECO:0000256" key="8">
    <source>
        <dbReference type="RuleBase" id="RU363032"/>
    </source>
</evidence>
<evidence type="ECO:0000256" key="6">
    <source>
        <dbReference type="ARBA" id="ARBA00022989"/>
    </source>
</evidence>
<sequence>MIEAAARTGVAKRLLLLAVIAFLCLIPFLLIIAVSLGQKIDGAYWEWGLTLGNYKRFFVGADWPQTTSTLHLSQLWYSIYYAMVAAIAAVATAFPFTYLMTRGSSRRQTFWLIFFLSSVSLSEVFVAMGWDVLLSARSGLPMLFRETGITDWLKDAGWFGTLRDWGLATPRNVKFKPSGLATIVTMTYLVWPYAVILLYPPLSRLDRSTEEAARTMGARPFTVVRTVVLPQVRLPVIGAVLVLFVFLLGAYVVVAVFADTSKQTLAIAIYESVRGIALDAPFGAAQAMVLLVSAGAVLLFSTWLTRKKEGRA</sequence>
<proteinExistence type="inferred from homology"/>
<feature type="transmembrane region" description="Helical" evidence="8">
    <location>
        <begin position="234"/>
        <end position="258"/>
    </location>
</feature>
<dbReference type="Pfam" id="PF00528">
    <property type="entry name" value="BPD_transp_1"/>
    <property type="match status" value="1"/>
</dbReference>
<evidence type="ECO:0000313" key="10">
    <source>
        <dbReference type="EMBL" id="MFH0253702.1"/>
    </source>
</evidence>
<keyword evidence="11" id="KW-1185">Reference proteome</keyword>
<accession>A0ABW7I688</accession>
<feature type="transmembrane region" description="Helical" evidence="8">
    <location>
        <begin position="110"/>
        <end position="130"/>
    </location>
</feature>
<comment type="similarity">
    <text evidence="2">Belongs to the binding-protein-dependent transport system permease family. CysTW subfamily.</text>
</comment>
<evidence type="ECO:0000256" key="2">
    <source>
        <dbReference type="ARBA" id="ARBA00007069"/>
    </source>
</evidence>
<feature type="transmembrane region" description="Helical" evidence="8">
    <location>
        <begin position="284"/>
        <end position="304"/>
    </location>
</feature>
<keyword evidence="7 8" id="KW-0472">Membrane</keyword>
<comment type="subcellular location">
    <subcellularLocation>
        <location evidence="1 8">Cell membrane</location>
        <topology evidence="1 8">Multi-pass membrane protein</topology>
    </subcellularLocation>
</comment>
<name>A0ABW7I688_9RHOB</name>
<evidence type="ECO:0000256" key="4">
    <source>
        <dbReference type="ARBA" id="ARBA00022475"/>
    </source>
</evidence>
<keyword evidence="6 8" id="KW-1133">Transmembrane helix</keyword>
<keyword evidence="5 8" id="KW-0812">Transmembrane</keyword>
<evidence type="ECO:0000259" key="9">
    <source>
        <dbReference type="PROSITE" id="PS50928"/>
    </source>
</evidence>
<dbReference type="PANTHER" id="PTHR42929">
    <property type="entry name" value="INNER MEMBRANE ABC TRANSPORTER PERMEASE PROTEIN YDCU-RELATED-RELATED"/>
    <property type="match status" value="1"/>
</dbReference>
<dbReference type="SUPFAM" id="SSF161098">
    <property type="entry name" value="MetI-like"/>
    <property type="match status" value="1"/>
</dbReference>
<comment type="caution">
    <text evidence="10">The sequence shown here is derived from an EMBL/GenBank/DDBJ whole genome shotgun (WGS) entry which is preliminary data.</text>
</comment>
<dbReference type="PANTHER" id="PTHR42929:SF1">
    <property type="entry name" value="INNER MEMBRANE ABC TRANSPORTER PERMEASE PROTEIN YDCU-RELATED"/>
    <property type="match status" value="1"/>
</dbReference>
<organism evidence="10 11">
    <name type="scientific">Roseovarius aquimarinus</name>
    <dbReference type="NCBI Taxonomy" id="1229156"/>
    <lineage>
        <taxon>Bacteria</taxon>
        <taxon>Pseudomonadati</taxon>
        <taxon>Pseudomonadota</taxon>
        <taxon>Alphaproteobacteria</taxon>
        <taxon>Rhodobacterales</taxon>
        <taxon>Roseobacteraceae</taxon>
        <taxon>Roseovarius</taxon>
    </lineage>
</organism>
<dbReference type="InterPro" id="IPR035906">
    <property type="entry name" value="MetI-like_sf"/>
</dbReference>